<feature type="compositionally biased region" description="Polar residues" evidence="2">
    <location>
        <begin position="53"/>
        <end position="65"/>
    </location>
</feature>
<dbReference type="InterPro" id="IPR038508">
    <property type="entry name" value="ArfGAP_dom_sf"/>
</dbReference>
<feature type="region of interest" description="Disordered" evidence="2">
    <location>
        <begin position="1190"/>
        <end position="1210"/>
    </location>
</feature>
<dbReference type="InterPro" id="IPR000198">
    <property type="entry name" value="RhoGAP_dom"/>
</dbReference>
<feature type="compositionally biased region" description="Basic residues" evidence="2">
    <location>
        <begin position="22"/>
        <end position="32"/>
    </location>
</feature>
<dbReference type="InterPro" id="IPR001164">
    <property type="entry name" value="ArfGAP_dom"/>
</dbReference>
<evidence type="ECO:0000313" key="5">
    <source>
        <dbReference type="EMBL" id="CAF0937721.1"/>
    </source>
</evidence>
<dbReference type="Proteomes" id="UP000663877">
    <property type="component" value="Unassembled WGS sequence"/>
</dbReference>
<dbReference type="PROSITE" id="PS50238">
    <property type="entry name" value="RHOGAP"/>
    <property type="match status" value="1"/>
</dbReference>
<dbReference type="InterPro" id="IPR008936">
    <property type="entry name" value="Rho_GTPase_activation_prot"/>
</dbReference>
<comment type="caution">
    <text evidence="5">The sequence shown here is derived from an EMBL/GenBank/DDBJ whole genome shotgun (WGS) entry which is preliminary data.</text>
</comment>
<feature type="region of interest" description="Disordered" evidence="2">
    <location>
        <begin position="117"/>
        <end position="138"/>
    </location>
</feature>
<dbReference type="PROSITE" id="PS50115">
    <property type="entry name" value="ARFGAP"/>
    <property type="match status" value="1"/>
</dbReference>
<dbReference type="EMBL" id="CAJNOM010000328">
    <property type="protein sequence ID" value="CAF1362495.1"/>
    <property type="molecule type" value="Genomic_DNA"/>
</dbReference>
<dbReference type="Gene3D" id="1.10.555.10">
    <property type="entry name" value="Rho GTPase activation protein"/>
    <property type="match status" value="1"/>
</dbReference>
<dbReference type="InterPro" id="IPR037278">
    <property type="entry name" value="ARFGAP/RecO"/>
</dbReference>
<evidence type="ECO:0000259" key="4">
    <source>
        <dbReference type="PROSITE" id="PS50238"/>
    </source>
</evidence>
<dbReference type="GO" id="GO:0005547">
    <property type="term" value="F:phosphatidylinositol-3,4,5-trisphosphate binding"/>
    <property type="evidence" value="ECO:0007669"/>
    <property type="project" value="TreeGrafter"/>
</dbReference>
<feature type="compositionally biased region" description="Basic and acidic residues" evidence="2">
    <location>
        <begin position="804"/>
        <end position="814"/>
    </location>
</feature>
<dbReference type="GO" id="GO:0005737">
    <property type="term" value="C:cytoplasm"/>
    <property type="evidence" value="ECO:0007669"/>
    <property type="project" value="TreeGrafter"/>
</dbReference>
<dbReference type="PANTHER" id="PTHR45899">
    <property type="entry name" value="RHO GTPASE ACTIVATING PROTEIN AT 15B, ISOFORM C"/>
    <property type="match status" value="1"/>
</dbReference>
<dbReference type="Proteomes" id="UP000663832">
    <property type="component" value="Unassembled WGS sequence"/>
</dbReference>
<evidence type="ECO:0000313" key="8">
    <source>
        <dbReference type="Proteomes" id="UP000663877"/>
    </source>
</evidence>
<evidence type="ECO:0000256" key="1">
    <source>
        <dbReference type="PROSITE-ProRule" id="PRU00288"/>
    </source>
</evidence>
<evidence type="ECO:0000259" key="3">
    <source>
        <dbReference type="PROSITE" id="PS50115"/>
    </source>
</evidence>
<feature type="compositionally biased region" description="Low complexity" evidence="2">
    <location>
        <begin position="122"/>
        <end position="137"/>
    </location>
</feature>
<keyword evidence="1" id="KW-0863">Zinc-finger</keyword>
<keyword evidence="1" id="KW-0479">Metal-binding</keyword>
<dbReference type="SMART" id="SM00105">
    <property type="entry name" value="ArfGap"/>
    <property type="match status" value="1"/>
</dbReference>
<feature type="domain" description="Rho-GAP" evidence="4">
    <location>
        <begin position="618"/>
        <end position="810"/>
    </location>
</feature>
<dbReference type="SUPFAM" id="SSF57863">
    <property type="entry name" value="ArfGap/RecO-like zinc finger"/>
    <property type="match status" value="1"/>
</dbReference>
<feature type="compositionally biased region" description="Basic and acidic residues" evidence="2">
    <location>
        <begin position="1"/>
        <end position="12"/>
    </location>
</feature>
<feature type="region of interest" description="Disordered" evidence="2">
    <location>
        <begin position="1"/>
        <end position="72"/>
    </location>
</feature>
<dbReference type="SUPFAM" id="SSF54236">
    <property type="entry name" value="Ubiquitin-like"/>
    <property type="match status" value="1"/>
</dbReference>
<dbReference type="InterPro" id="IPR052227">
    <property type="entry name" value="Arf-Rho-GAP_ANK-PH_domain"/>
</dbReference>
<evidence type="ECO:0000256" key="2">
    <source>
        <dbReference type="SAM" id="MobiDB-lite"/>
    </source>
</evidence>
<dbReference type="PANTHER" id="PTHR45899:SF2">
    <property type="entry name" value="RHO GTPASE ACTIVATING PROTEIN AT 15B, ISOFORM C"/>
    <property type="match status" value="1"/>
</dbReference>
<dbReference type="Gene3D" id="3.10.20.90">
    <property type="entry name" value="Phosphatidylinositol 3-kinase Catalytic Subunit, Chain A, domain 1"/>
    <property type="match status" value="1"/>
</dbReference>
<name>A0A814CB83_9BILA</name>
<dbReference type="EMBL" id="CAJNOI010000048">
    <property type="protein sequence ID" value="CAF0937721.1"/>
    <property type="molecule type" value="Genomic_DNA"/>
</dbReference>
<dbReference type="Pfam" id="PF00620">
    <property type="entry name" value="RhoGAP"/>
    <property type="match status" value="1"/>
</dbReference>
<keyword evidence="7" id="KW-1185">Reference proteome</keyword>
<dbReference type="GO" id="GO:0008270">
    <property type="term" value="F:zinc ion binding"/>
    <property type="evidence" value="ECO:0007669"/>
    <property type="project" value="UniProtKB-KW"/>
</dbReference>
<proteinExistence type="predicted"/>
<feature type="region of interest" description="Disordered" evidence="2">
    <location>
        <begin position="801"/>
        <end position="822"/>
    </location>
</feature>
<protein>
    <submittedName>
        <fullName evidence="5">Uncharacterized protein</fullName>
    </submittedName>
</protein>
<gene>
    <name evidence="5" type="ORF">BJG266_LOCUS12464</name>
    <name evidence="6" type="ORF">QVE165_LOCUS34629</name>
</gene>
<sequence length="1232" mass="143073">MEHSFDIPREPHLSNSIFKNRPIPHPRARKTPTTKITQTTDHNDAVPFDDANTVENSNEQPPSINRDNDDYPVTFRPRNAFSSNRINNLAYLSQGNDNTDSVSLDPPNTTLFYITSSIPDDNSITTSNSPSTSNRPSLLEHDEKNLLDSEINQKESQVLLQNKSNIYPSLESMYKKPSSTSILIDDFANRSMNNDENSCELDRTTAYLEQVRENLSNCQCADCNSEYPTIAIMSWLLVICKNCANVHRLLTSDFLRLQSLLTTACDPYLIDLLCDYGNEFSNSLLENETSQFSKPNDNSSEFEREQYIRKKYIEKIYLRSNQSNYYYTQYDLNKMLYENVETTDCGKTLHLIMLGADPNYSEKMFPVADHAKRHQQIKQLKIILANGGQSEFDLMKTNSDEKNETIAYLSSKHGVLKEFRTYYENNRLKVSSPTSNSDKSQRYLFEIDLNNILAICNQSVNAVSLKCRLTNPPVMNVNSQCILIVDEETSTNEYVWVFPNDFERSIWIHEIIKREYSYHQLIYPNFILLMKLNVQEGMNAEKQQVIAIVYSGRFVICSDTIYDEVDLRKYSSLTYQKSKEFTGVVLCLISNRFLYLSSPIIKLTDMLYSCLREAIQVRTLTDLNKQILTSQNIPVIVERFINFIFEHGLQTKGIYRQAGQETKVKQLLNECLEDPYNSLLTYENYTEHDVANALKRFLRHLDMPLLGSRQNYYAWLRSIVDKTITHEQLIQYYRALIKDLKQHFPIHYATLRVMIIHIHTVAALADRNGMTLTNLISTFAPCLVSQGISVPMDNKNNTYGYRNRSLDDLNSKDTNEDDTQESFDLNNSPLVTKLKRNQSIQARRQSIATISSLSQFPISSAYLHVTPTIQADLKIMSNLCIYYCELFDITYEEIEHEKHCIETLISITENQPIPRILNGTMISVYFESRADELNGYAMNICEEETTADMIIDKLLKRINQNDSFFWALFEVIIDQNLERPMYACENISEVLYRYRTYLSHQLNRQATFVVKLNYIQFEKERLEQRSYMFNNQSVQCEYFDISNQRWTPCVWISEKAVLQIHRVSNNSTNDKVVKWKSSLNQQDSDPSILFDKQTLIKSWPIENLYLYIGADCRIVNPFDMNEYRVLTILPPEIIEQSHNESPYGISFRFADRNQMFSWYLELVHISGHDKWTRRASRTMPNGISYLPLQNYHTSPSSSPPSALSRKKSDPMKNKFISKSRHIASNLCKQLRK</sequence>
<reference evidence="5" key="1">
    <citation type="submission" date="2021-02" db="EMBL/GenBank/DDBJ databases">
        <authorList>
            <person name="Nowell W R."/>
        </authorList>
    </citation>
    <scope>NUCLEOTIDE SEQUENCE</scope>
</reference>
<dbReference type="AlphaFoldDB" id="A0A814CB83"/>
<keyword evidence="1" id="KW-0862">Zinc</keyword>
<dbReference type="GO" id="GO:0005096">
    <property type="term" value="F:GTPase activator activity"/>
    <property type="evidence" value="ECO:0007669"/>
    <property type="project" value="InterPro"/>
</dbReference>
<dbReference type="GO" id="GO:0007165">
    <property type="term" value="P:signal transduction"/>
    <property type="evidence" value="ECO:0007669"/>
    <property type="project" value="InterPro"/>
</dbReference>
<dbReference type="Pfam" id="PF01412">
    <property type="entry name" value="ArfGap"/>
    <property type="match status" value="1"/>
</dbReference>
<feature type="domain" description="Arf-GAP" evidence="3">
    <location>
        <begin position="205"/>
        <end position="325"/>
    </location>
</feature>
<evidence type="ECO:0000313" key="7">
    <source>
        <dbReference type="Proteomes" id="UP000663832"/>
    </source>
</evidence>
<evidence type="ECO:0000313" key="6">
    <source>
        <dbReference type="EMBL" id="CAF1362495.1"/>
    </source>
</evidence>
<accession>A0A814CB83</accession>
<dbReference type="Gene3D" id="1.10.220.150">
    <property type="entry name" value="Arf GTPase activating protein"/>
    <property type="match status" value="1"/>
</dbReference>
<dbReference type="InterPro" id="IPR029071">
    <property type="entry name" value="Ubiquitin-like_domsf"/>
</dbReference>
<dbReference type="OrthoDB" id="29546at2759"/>
<dbReference type="SMART" id="SM00324">
    <property type="entry name" value="RhoGAP"/>
    <property type="match status" value="1"/>
</dbReference>
<organism evidence="5 8">
    <name type="scientific">Adineta steineri</name>
    <dbReference type="NCBI Taxonomy" id="433720"/>
    <lineage>
        <taxon>Eukaryota</taxon>
        <taxon>Metazoa</taxon>
        <taxon>Spiralia</taxon>
        <taxon>Gnathifera</taxon>
        <taxon>Rotifera</taxon>
        <taxon>Eurotatoria</taxon>
        <taxon>Bdelloidea</taxon>
        <taxon>Adinetida</taxon>
        <taxon>Adinetidae</taxon>
        <taxon>Adineta</taxon>
    </lineage>
</organism>
<dbReference type="SUPFAM" id="SSF48350">
    <property type="entry name" value="GTPase activation domain, GAP"/>
    <property type="match status" value="1"/>
</dbReference>